<protein>
    <recommendedName>
        <fullName evidence="2">ComEC/Rec2-related protein domain-containing protein</fullName>
    </recommendedName>
</protein>
<feature type="domain" description="ComEC/Rec2-related protein" evidence="2">
    <location>
        <begin position="3"/>
        <end position="174"/>
    </location>
</feature>
<dbReference type="OrthoDB" id="397654at2"/>
<dbReference type="RefSeq" id="WP_112665317.1">
    <property type="nucleotide sequence ID" value="NZ_QKVO01000004.1"/>
</dbReference>
<sequence length="239" mass="27439">MLSLSHILVVSGMHLNIVDNGVNKLIRKIPFKWLRNLINLTALSSYAWATGFSTPATRVFSEKVILAFKKKNINNSIANWAQSVWLSFFFFPNSIYTYSFLLSYLYSLSFRIIDKLELTKLKKHLVKLGFASFLGFAFFSYSTGQIFPLSGINQLFLSPIVVSVFIYYLVSWPFKFLVPVGTKIYGWMKVLVSNLEINKSFIDRGVGSYLEPFYLTFGLSLVCLLASKYYLAKRERTKN</sequence>
<keyword evidence="4" id="KW-1185">Reference proteome</keyword>
<dbReference type="Proteomes" id="UP000249762">
    <property type="component" value="Unassembled WGS sequence"/>
</dbReference>
<dbReference type="NCBIfam" id="TIGR00360">
    <property type="entry name" value="ComEC_N-term"/>
    <property type="match status" value="1"/>
</dbReference>
<reference evidence="4" key="1">
    <citation type="submission" date="2018-06" db="EMBL/GenBank/DDBJ databases">
        <authorList>
            <person name="Martinez Ocampo F."/>
            <person name="Quiroz Castaneda R.E."/>
            <person name="Rojas Lopez X."/>
        </authorList>
    </citation>
    <scope>NUCLEOTIDE SEQUENCE [LARGE SCALE GENOMIC DNA]</scope>
    <source>
        <strain evidence="4">INIFAP02</strain>
    </source>
</reference>
<dbReference type="Pfam" id="PF03772">
    <property type="entry name" value="Competence"/>
    <property type="match status" value="1"/>
</dbReference>
<proteinExistence type="predicted"/>
<feature type="transmembrane region" description="Helical" evidence="1">
    <location>
        <begin position="95"/>
        <end position="113"/>
    </location>
</feature>
<evidence type="ECO:0000313" key="4">
    <source>
        <dbReference type="Proteomes" id="UP000249762"/>
    </source>
</evidence>
<keyword evidence="1" id="KW-0472">Membrane</keyword>
<feature type="transmembrane region" description="Helical" evidence="1">
    <location>
        <begin position="149"/>
        <end position="169"/>
    </location>
</feature>
<accession>A0A328PJS9</accession>
<name>A0A328PJS9_9MOLU</name>
<dbReference type="InterPro" id="IPR004477">
    <property type="entry name" value="ComEC_N"/>
</dbReference>
<dbReference type="AlphaFoldDB" id="A0A328PJS9"/>
<evidence type="ECO:0000313" key="3">
    <source>
        <dbReference type="EMBL" id="RAO95072.1"/>
    </source>
</evidence>
<keyword evidence="1" id="KW-0812">Transmembrane</keyword>
<feature type="transmembrane region" description="Helical" evidence="1">
    <location>
        <begin position="212"/>
        <end position="231"/>
    </location>
</feature>
<gene>
    <name evidence="3" type="ORF">DNK47_01525</name>
</gene>
<keyword evidence="1" id="KW-1133">Transmembrane helix</keyword>
<organism evidence="3 4">
    <name type="scientific">Mycoplasma wenyonii</name>
    <dbReference type="NCBI Taxonomy" id="65123"/>
    <lineage>
        <taxon>Bacteria</taxon>
        <taxon>Bacillati</taxon>
        <taxon>Mycoplasmatota</taxon>
        <taxon>Mollicutes</taxon>
        <taxon>Mycoplasmataceae</taxon>
        <taxon>Mycoplasma</taxon>
    </lineage>
</organism>
<feature type="transmembrane region" description="Helical" evidence="1">
    <location>
        <begin position="125"/>
        <end position="143"/>
    </location>
</feature>
<evidence type="ECO:0000256" key="1">
    <source>
        <dbReference type="SAM" id="Phobius"/>
    </source>
</evidence>
<comment type="caution">
    <text evidence="3">The sequence shown here is derived from an EMBL/GenBank/DDBJ whole genome shotgun (WGS) entry which is preliminary data.</text>
</comment>
<dbReference type="EMBL" id="QKVO01000004">
    <property type="protein sequence ID" value="RAO95072.1"/>
    <property type="molecule type" value="Genomic_DNA"/>
</dbReference>
<evidence type="ECO:0000259" key="2">
    <source>
        <dbReference type="Pfam" id="PF03772"/>
    </source>
</evidence>